<comment type="caution">
    <text evidence="8">Lacks conserved residue(s) required for the propagation of feature annotation.</text>
</comment>
<dbReference type="PANTHER" id="PTHR24270">
    <property type="entry name" value="LOW-DENSITY LIPOPROTEIN RECEPTOR-RELATED"/>
    <property type="match status" value="1"/>
</dbReference>
<keyword evidence="5" id="KW-1133">Transmembrane helix</keyword>
<dbReference type="SMART" id="SM00192">
    <property type="entry name" value="LDLa"/>
    <property type="match status" value="4"/>
</dbReference>
<dbReference type="PRINTS" id="PR00261">
    <property type="entry name" value="LDLRECEPTOR"/>
</dbReference>
<organism evidence="9 10">
    <name type="scientific">Drosophila willistoni</name>
    <name type="common">Fruit fly</name>
    <dbReference type="NCBI Taxonomy" id="7260"/>
    <lineage>
        <taxon>Eukaryota</taxon>
        <taxon>Metazoa</taxon>
        <taxon>Ecdysozoa</taxon>
        <taxon>Arthropoda</taxon>
        <taxon>Hexapoda</taxon>
        <taxon>Insecta</taxon>
        <taxon>Pterygota</taxon>
        <taxon>Neoptera</taxon>
        <taxon>Endopterygota</taxon>
        <taxon>Diptera</taxon>
        <taxon>Brachycera</taxon>
        <taxon>Muscomorpha</taxon>
        <taxon>Ephydroidea</taxon>
        <taxon>Drosophilidae</taxon>
        <taxon>Drosophila</taxon>
        <taxon>Sophophora</taxon>
    </lineage>
</organism>
<keyword evidence="10" id="KW-1185">Reference proteome</keyword>
<dbReference type="GO" id="GO:0016192">
    <property type="term" value="P:vesicle-mediated transport"/>
    <property type="evidence" value="ECO:0007669"/>
    <property type="project" value="UniProtKB-ARBA"/>
</dbReference>
<feature type="disulfide bond" evidence="8">
    <location>
        <begin position="22"/>
        <end position="37"/>
    </location>
</feature>
<dbReference type="PROSITE" id="PS01209">
    <property type="entry name" value="LDLRA_1"/>
    <property type="match status" value="3"/>
</dbReference>
<evidence type="ECO:0000256" key="1">
    <source>
        <dbReference type="ARBA" id="ARBA00004167"/>
    </source>
</evidence>
<dbReference type="STRING" id="7260.A0A0Q9WW57"/>
<dbReference type="PANTHER" id="PTHR24270:SF59">
    <property type="entry name" value="LDL RECEPTOR REPEAT-CONTAINING PROTEIN EGG-1-RELATED"/>
    <property type="match status" value="1"/>
</dbReference>
<dbReference type="SUPFAM" id="SSF57424">
    <property type="entry name" value="LDL receptor-like module"/>
    <property type="match status" value="4"/>
</dbReference>
<dbReference type="GO" id="GO:0005886">
    <property type="term" value="C:plasma membrane"/>
    <property type="evidence" value="ECO:0007669"/>
    <property type="project" value="TreeGrafter"/>
</dbReference>
<name>A0A0Q9WW57_DROWI</name>
<feature type="disulfide bond" evidence="8">
    <location>
        <begin position="118"/>
        <end position="136"/>
    </location>
</feature>
<dbReference type="InterPro" id="IPR023415">
    <property type="entry name" value="LDLR_class-A_CS"/>
</dbReference>
<dbReference type="Proteomes" id="UP000007798">
    <property type="component" value="Unassembled WGS sequence"/>
</dbReference>
<dbReference type="Gene3D" id="4.10.400.10">
    <property type="entry name" value="Low-density Lipoprotein Receptor"/>
    <property type="match status" value="4"/>
</dbReference>
<evidence type="ECO:0000313" key="10">
    <source>
        <dbReference type="Proteomes" id="UP000007798"/>
    </source>
</evidence>
<evidence type="ECO:0000256" key="2">
    <source>
        <dbReference type="ARBA" id="ARBA00004308"/>
    </source>
</evidence>
<evidence type="ECO:0000313" key="9">
    <source>
        <dbReference type="EMBL" id="KRF99688.1"/>
    </source>
</evidence>
<dbReference type="AlphaFoldDB" id="A0A0Q9WW57"/>
<evidence type="ECO:0000256" key="5">
    <source>
        <dbReference type="ARBA" id="ARBA00022989"/>
    </source>
</evidence>
<evidence type="ECO:0000256" key="6">
    <source>
        <dbReference type="ARBA" id="ARBA00023136"/>
    </source>
</evidence>
<feature type="disulfide bond" evidence="8">
    <location>
        <begin position="3"/>
        <end position="15"/>
    </location>
</feature>
<keyword evidence="3" id="KW-0812">Transmembrane</keyword>
<dbReference type="InterPro" id="IPR002172">
    <property type="entry name" value="LDrepeatLR_classA_rpt"/>
</dbReference>
<feature type="disulfide bond" evidence="8">
    <location>
        <begin position="169"/>
        <end position="184"/>
    </location>
</feature>
<dbReference type="GO" id="GO:0012505">
    <property type="term" value="C:endomembrane system"/>
    <property type="evidence" value="ECO:0007669"/>
    <property type="project" value="UniProtKB-SubCell"/>
</dbReference>
<feature type="disulfide bond" evidence="8">
    <location>
        <begin position="10"/>
        <end position="28"/>
    </location>
</feature>
<keyword evidence="6" id="KW-0472">Membrane</keyword>
<keyword evidence="7 8" id="KW-1015">Disulfide bond</keyword>
<dbReference type="InterPro" id="IPR050685">
    <property type="entry name" value="LDLR"/>
</dbReference>
<dbReference type="OrthoDB" id="2019384at2759"/>
<dbReference type="InterPro" id="IPR036055">
    <property type="entry name" value="LDL_receptor-like_sf"/>
</dbReference>
<dbReference type="Pfam" id="PF00057">
    <property type="entry name" value="Ldl_recept_a"/>
    <property type="match status" value="4"/>
</dbReference>
<protein>
    <submittedName>
        <fullName evidence="9">Uncharacterized protein</fullName>
    </submittedName>
</protein>
<feature type="disulfide bond" evidence="8">
    <location>
        <begin position="130"/>
        <end position="145"/>
    </location>
</feature>
<evidence type="ECO:0000256" key="7">
    <source>
        <dbReference type="ARBA" id="ARBA00023157"/>
    </source>
</evidence>
<evidence type="ECO:0000256" key="3">
    <source>
        <dbReference type="ARBA" id="ARBA00022692"/>
    </source>
</evidence>
<gene>
    <name evidence="9" type="primary">Dwil\GK26817</name>
    <name evidence="9" type="ORF">Dwil_GK26817</name>
</gene>
<sequence>MPCDVTDVLCDDNRCLPYEKKCDGIIDCDDRTDEASCPGTGKDSYDLLYYTTLLTKTHTHTHNTNTHFTSFTENCLDSEFECDDYCIPLDQLCNGIVNCNDGNDEHNCSFCRDGAHLCNNGDCIVPSRLCNGIIDCSDASDERQCGTQCKELEFLCYDQQYCINASQHCDGYYDCKDFSDEQNCIG</sequence>
<dbReference type="CDD" id="cd00112">
    <property type="entry name" value="LDLa"/>
    <property type="match status" value="4"/>
</dbReference>
<evidence type="ECO:0000256" key="8">
    <source>
        <dbReference type="PROSITE-ProRule" id="PRU00124"/>
    </source>
</evidence>
<dbReference type="PROSITE" id="PS50068">
    <property type="entry name" value="LDLRA_2"/>
    <property type="match status" value="4"/>
</dbReference>
<dbReference type="EMBL" id="CH964239">
    <property type="protein sequence ID" value="KRF99688.1"/>
    <property type="molecule type" value="Genomic_DNA"/>
</dbReference>
<feature type="disulfide bond" evidence="8">
    <location>
        <begin position="93"/>
        <end position="108"/>
    </location>
</feature>
<feature type="disulfide bond" evidence="8">
    <location>
        <begin position="111"/>
        <end position="123"/>
    </location>
</feature>
<keyword evidence="4" id="KW-0677">Repeat</keyword>
<comment type="subcellular location">
    <subcellularLocation>
        <location evidence="2">Endomembrane system</location>
    </subcellularLocation>
    <subcellularLocation>
        <location evidence="1">Membrane</location>
        <topology evidence="1">Single-pass membrane protein</topology>
    </subcellularLocation>
</comment>
<accession>A0A0Q9WW57</accession>
<proteinExistence type="predicted"/>
<dbReference type="InParanoid" id="A0A0Q9WW57"/>
<reference evidence="9 10" key="1">
    <citation type="journal article" date="2007" name="Nature">
        <title>Evolution of genes and genomes on the Drosophila phylogeny.</title>
        <authorList>
            <consortium name="Drosophila 12 Genomes Consortium"/>
            <person name="Clark A.G."/>
            <person name="Eisen M.B."/>
            <person name="Smith D.R."/>
            <person name="Bergman C.M."/>
            <person name="Oliver B."/>
            <person name="Markow T.A."/>
            <person name="Kaufman T.C."/>
            <person name="Kellis M."/>
            <person name="Gelbart W."/>
            <person name="Iyer V.N."/>
            <person name="Pollard D.A."/>
            <person name="Sackton T.B."/>
            <person name="Larracuente A.M."/>
            <person name="Singh N.D."/>
            <person name="Abad J.P."/>
            <person name="Abt D.N."/>
            <person name="Adryan B."/>
            <person name="Aguade M."/>
            <person name="Akashi H."/>
            <person name="Anderson W.W."/>
            <person name="Aquadro C.F."/>
            <person name="Ardell D.H."/>
            <person name="Arguello R."/>
            <person name="Artieri C.G."/>
            <person name="Barbash D.A."/>
            <person name="Barker D."/>
            <person name="Barsanti P."/>
            <person name="Batterham P."/>
            <person name="Batzoglou S."/>
            <person name="Begun D."/>
            <person name="Bhutkar A."/>
            <person name="Blanco E."/>
            <person name="Bosak S.A."/>
            <person name="Bradley R.K."/>
            <person name="Brand A.D."/>
            <person name="Brent M.R."/>
            <person name="Brooks A.N."/>
            <person name="Brown R.H."/>
            <person name="Butlin R.K."/>
            <person name="Caggese C."/>
            <person name="Calvi B.R."/>
            <person name="Bernardo de Carvalho A."/>
            <person name="Caspi A."/>
            <person name="Castrezana S."/>
            <person name="Celniker S.E."/>
            <person name="Chang J.L."/>
            <person name="Chapple C."/>
            <person name="Chatterji S."/>
            <person name="Chinwalla A."/>
            <person name="Civetta A."/>
            <person name="Clifton S.W."/>
            <person name="Comeron J.M."/>
            <person name="Costello J.C."/>
            <person name="Coyne J.A."/>
            <person name="Daub J."/>
            <person name="David R.G."/>
            <person name="Delcher A.L."/>
            <person name="Delehaunty K."/>
            <person name="Do C.B."/>
            <person name="Ebling H."/>
            <person name="Edwards K."/>
            <person name="Eickbush T."/>
            <person name="Evans J.D."/>
            <person name="Filipski A."/>
            <person name="Findeiss S."/>
            <person name="Freyhult E."/>
            <person name="Fulton L."/>
            <person name="Fulton R."/>
            <person name="Garcia A.C."/>
            <person name="Gardiner A."/>
            <person name="Garfield D.A."/>
            <person name="Garvin B.E."/>
            <person name="Gibson G."/>
            <person name="Gilbert D."/>
            <person name="Gnerre S."/>
            <person name="Godfrey J."/>
            <person name="Good R."/>
            <person name="Gotea V."/>
            <person name="Gravely B."/>
            <person name="Greenberg A.J."/>
            <person name="Griffiths-Jones S."/>
            <person name="Gross S."/>
            <person name="Guigo R."/>
            <person name="Gustafson E.A."/>
            <person name="Haerty W."/>
            <person name="Hahn M.W."/>
            <person name="Halligan D.L."/>
            <person name="Halpern A.L."/>
            <person name="Halter G.M."/>
            <person name="Han M.V."/>
            <person name="Heger A."/>
            <person name="Hillier L."/>
            <person name="Hinrichs A.S."/>
            <person name="Holmes I."/>
            <person name="Hoskins R.A."/>
            <person name="Hubisz M.J."/>
            <person name="Hultmark D."/>
            <person name="Huntley M.A."/>
            <person name="Jaffe D.B."/>
            <person name="Jagadeeshan S."/>
            <person name="Jeck W.R."/>
            <person name="Johnson J."/>
            <person name="Jones C.D."/>
            <person name="Jordan W.C."/>
            <person name="Karpen G.H."/>
            <person name="Kataoka E."/>
            <person name="Keightley P.D."/>
            <person name="Kheradpour P."/>
            <person name="Kirkness E.F."/>
            <person name="Koerich L.B."/>
            <person name="Kristiansen K."/>
            <person name="Kudrna D."/>
            <person name="Kulathinal R.J."/>
            <person name="Kumar S."/>
            <person name="Kwok R."/>
            <person name="Lander E."/>
            <person name="Langley C.H."/>
            <person name="Lapoint R."/>
            <person name="Lazzaro B.P."/>
            <person name="Lee S.J."/>
            <person name="Levesque L."/>
            <person name="Li R."/>
            <person name="Lin C.F."/>
            <person name="Lin M.F."/>
            <person name="Lindblad-Toh K."/>
            <person name="Llopart A."/>
            <person name="Long M."/>
            <person name="Low L."/>
            <person name="Lozovsky E."/>
            <person name="Lu J."/>
            <person name="Luo M."/>
            <person name="Machado C.A."/>
            <person name="Makalowski W."/>
            <person name="Marzo M."/>
            <person name="Matsuda M."/>
            <person name="Matzkin L."/>
            <person name="McAllister B."/>
            <person name="McBride C.S."/>
            <person name="McKernan B."/>
            <person name="McKernan K."/>
            <person name="Mendez-Lago M."/>
            <person name="Minx P."/>
            <person name="Mollenhauer M.U."/>
            <person name="Montooth K."/>
            <person name="Mount S.M."/>
            <person name="Mu X."/>
            <person name="Myers E."/>
            <person name="Negre B."/>
            <person name="Newfeld S."/>
            <person name="Nielsen R."/>
            <person name="Noor M.A."/>
            <person name="O'Grady P."/>
            <person name="Pachter L."/>
            <person name="Papaceit M."/>
            <person name="Parisi M.J."/>
            <person name="Parisi M."/>
            <person name="Parts L."/>
            <person name="Pedersen J.S."/>
            <person name="Pesole G."/>
            <person name="Phillippy A.M."/>
            <person name="Ponting C.P."/>
            <person name="Pop M."/>
            <person name="Porcelli D."/>
            <person name="Powell J.R."/>
            <person name="Prohaska S."/>
            <person name="Pruitt K."/>
            <person name="Puig M."/>
            <person name="Quesneville H."/>
            <person name="Ram K.R."/>
            <person name="Rand D."/>
            <person name="Rasmussen M.D."/>
            <person name="Reed L.K."/>
            <person name="Reenan R."/>
            <person name="Reily A."/>
            <person name="Remington K.A."/>
            <person name="Rieger T.T."/>
            <person name="Ritchie M.G."/>
            <person name="Robin C."/>
            <person name="Rogers Y.H."/>
            <person name="Rohde C."/>
            <person name="Rozas J."/>
            <person name="Rubenfield M.J."/>
            <person name="Ruiz A."/>
            <person name="Russo S."/>
            <person name="Salzberg S.L."/>
            <person name="Sanchez-Gracia A."/>
            <person name="Saranga D.J."/>
            <person name="Sato H."/>
            <person name="Schaeffer S.W."/>
            <person name="Schatz M.C."/>
            <person name="Schlenke T."/>
            <person name="Schwartz R."/>
            <person name="Segarra C."/>
            <person name="Singh R.S."/>
            <person name="Sirot L."/>
            <person name="Sirota M."/>
            <person name="Sisneros N.B."/>
            <person name="Smith C.D."/>
            <person name="Smith T.F."/>
            <person name="Spieth J."/>
            <person name="Stage D.E."/>
            <person name="Stark A."/>
            <person name="Stephan W."/>
            <person name="Strausberg R.L."/>
            <person name="Strempel S."/>
            <person name="Sturgill D."/>
            <person name="Sutton G."/>
            <person name="Sutton G.G."/>
            <person name="Tao W."/>
            <person name="Teichmann S."/>
            <person name="Tobari Y.N."/>
            <person name="Tomimura Y."/>
            <person name="Tsolas J.M."/>
            <person name="Valente V.L."/>
            <person name="Venter E."/>
            <person name="Venter J.C."/>
            <person name="Vicario S."/>
            <person name="Vieira F.G."/>
            <person name="Vilella A.J."/>
            <person name="Villasante A."/>
            <person name="Walenz B."/>
            <person name="Wang J."/>
            <person name="Wasserman M."/>
            <person name="Watts T."/>
            <person name="Wilson D."/>
            <person name="Wilson R.K."/>
            <person name="Wing R.A."/>
            <person name="Wolfner M.F."/>
            <person name="Wong A."/>
            <person name="Wong G.K."/>
            <person name="Wu C.I."/>
            <person name="Wu G."/>
            <person name="Yamamoto D."/>
            <person name="Yang H.P."/>
            <person name="Yang S.P."/>
            <person name="Yorke J.A."/>
            <person name="Yoshida K."/>
            <person name="Zdobnov E."/>
            <person name="Zhang P."/>
            <person name="Zhang Y."/>
            <person name="Zimin A.V."/>
            <person name="Baldwin J."/>
            <person name="Abdouelleil A."/>
            <person name="Abdulkadir J."/>
            <person name="Abebe A."/>
            <person name="Abera B."/>
            <person name="Abreu J."/>
            <person name="Acer S.C."/>
            <person name="Aftuck L."/>
            <person name="Alexander A."/>
            <person name="An P."/>
            <person name="Anderson E."/>
            <person name="Anderson S."/>
            <person name="Arachi H."/>
            <person name="Azer M."/>
            <person name="Bachantsang P."/>
            <person name="Barry A."/>
            <person name="Bayul T."/>
            <person name="Berlin A."/>
            <person name="Bessette D."/>
            <person name="Bloom T."/>
            <person name="Blye J."/>
            <person name="Boguslavskiy L."/>
            <person name="Bonnet C."/>
            <person name="Boukhgalter B."/>
            <person name="Bourzgui I."/>
            <person name="Brown A."/>
            <person name="Cahill P."/>
            <person name="Channer S."/>
            <person name="Cheshatsang Y."/>
            <person name="Chuda L."/>
            <person name="Citroen M."/>
            <person name="Collymore A."/>
            <person name="Cooke P."/>
            <person name="Costello M."/>
            <person name="D'Aco K."/>
            <person name="Daza R."/>
            <person name="De Haan G."/>
            <person name="DeGray S."/>
            <person name="DeMaso C."/>
            <person name="Dhargay N."/>
            <person name="Dooley K."/>
            <person name="Dooley E."/>
            <person name="Doricent M."/>
            <person name="Dorje P."/>
            <person name="Dorjee K."/>
            <person name="Dupes A."/>
            <person name="Elong R."/>
            <person name="Falk J."/>
            <person name="Farina A."/>
            <person name="Faro S."/>
            <person name="Ferguson D."/>
            <person name="Fisher S."/>
            <person name="Foley C.D."/>
            <person name="Franke A."/>
            <person name="Friedrich D."/>
            <person name="Gadbois L."/>
            <person name="Gearin G."/>
            <person name="Gearin C.R."/>
            <person name="Giannoukos G."/>
            <person name="Goode T."/>
            <person name="Graham J."/>
            <person name="Grandbois E."/>
            <person name="Grewal S."/>
            <person name="Gyaltsen K."/>
            <person name="Hafez N."/>
            <person name="Hagos B."/>
            <person name="Hall J."/>
            <person name="Henson C."/>
            <person name="Hollinger A."/>
            <person name="Honan T."/>
            <person name="Huard M.D."/>
            <person name="Hughes L."/>
            <person name="Hurhula B."/>
            <person name="Husby M.E."/>
            <person name="Kamat A."/>
            <person name="Kanga B."/>
            <person name="Kashin S."/>
            <person name="Khazanovich D."/>
            <person name="Kisner P."/>
            <person name="Lance K."/>
            <person name="Lara M."/>
            <person name="Lee W."/>
            <person name="Lennon N."/>
            <person name="Letendre F."/>
            <person name="LeVine R."/>
            <person name="Lipovsky A."/>
            <person name="Liu X."/>
            <person name="Liu J."/>
            <person name="Liu S."/>
            <person name="Lokyitsang T."/>
            <person name="Lokyitsang Y."/>
            <person name="Lubonja R."/>
            <person name="Lui A."/>
            <person name="MacDonald P."/>
            <person name="Magnisalis V."/>
            <person name="Maru K."/>
            <person name="Matthews C."/>
            <person name="McCusker W."/>
            <person name="McDonough S."/>
            <person name="Mehta T."/>
            <person name="Meldrim J."/>
            <person name="Meneus L."/>
            <person name="Mihai O."/>
            <person name="Mihalev A."/>
            <person name="Mihova T."/>
            <person name="Mittelman R."/>
            <person name="Mlenga V."/>
            <person name="Montmayeur A."/>
            <person name="Mulrain L."/>
            <person name="Navidi A."/>
            <person name="Naylor J."/>
            <person name="Negash T."/>
            <person name="Nguyen T."/>
            <person name="Nguyen N."/>
            <person name="Nicol R."/>
            <person name="Norbu C."/>
            <person name="Norbu N."/>
            <person name="Novod N."/>
            <person name="O'Neill B."/>
            <person name="Osman S."/>
            <person name="Markiewicz E."/>
            <person name="Oyono O.L."/>
            <person name="Patti C."/>
            <person name="Phunkhang P."/>
            <person name="Pierre F."/>
            <person name="Priest M."/>
            <person name="Raghuraman S."/>
            <person name="Rege F."/>
            <person name="Reyes R."/>
            <person name="Rise C."/>
            <person name="Rogov P."/>
            <person name="Ross K."/>
            <person name="Ryan E."/>
            <person name="Settipalli S."/>
            <person name="Shea T."/>
            <person name="Sherpa N."/>
            <person name="Shi L."/>
            <person name="Shih D."/>
            <person name="Sparrow T."/>
            <person name="Spaulding J."/>
            <person name="Stalker J."/>
            <person name="Stange-Thomann N."/>
            <person name="Stavropoulos S."/>
            <person name="Stone C."/>
            <person name="Strader C."/>
            <person name="Tesfaye S."/>
            <person name="Thomson T."/>
            <person name="Thoulutsang Y."/>
            <person name="Thoulutsang D."/>
            <person name="Topham K."/>
            <person name="Topping I."/>
            <person name="Tsamla T."/>
            <person name="Vassiliev H."/>
            <person name="Vo A."/>
            <person name="Wangchuk T."/>
            <person name="Wangdi T."/>
            <person name="Weiand M."/>
            <person name="Wilkinson J."/>
            <person name="Wilson A."/>
            <person name="Yadav S."/>
            <person name="Young G."/>
            <person name="Yu Q."/>
            <person name="Zembek L."/>
            <person name="Zhong D."/>
            <person name="Zimmer A."/>
            <person name="Zwirko Z."/>
            <person name="Jaffe D.B."/>
            <person name="Alvarez P."/>
            <person name="Brockman W."/>
            <person name="Butler J."/>
            <person name="Chin C."/>
            <person name="Gnerre S."/>
            <person name="Grabherr M."/>
            <person name="Kleber M."/>
            <person name="Mauceli E."/>
            <person name="MacCallum I."/>
        </authorList>
    </citation>
    <scope>NUCLEOTIDE SEQUENCE [LARGE SCALE GENOMIC DNA]</scope>
    <source>
        <strain evidence="10">Tucson 14030-0811.24</strain>
    </source>
</reference>
<evidence type="ECO:0000256" key="4">
    <source>
        <dbReference type="ARBA" id="ARBA00022737"/>
    </source>
</evidence>